<organism evidence="10">
    <name type="scientific">Amphimedon queenslandica</name>
    <name type="common">Sponge</name>
    <dbReference type="NCBI Taxonomy" id="400682"/>
    <lineage>
        <taxon>Eukaryota</taxon>
        <taxon>Metazoa</taxon>
        <taxon>Porifera</taxon>
        <taxon>Demospongiae</taxon>
        <taxon>Heteroscleromorpha</taxon>
        <taxon>Haplosclerida</taxon>
        <taxon>Niphatidae</taxon>
        <taxon>Amphimedon</taxon>
    </lineage>
</organism>
<keyword evidence="4 7" id="KW-0112">Calmodulin-binding</keyword>
<feature type="domain" description="Phosphorylase b kinase regulatory subunit alpha/beta C-terminal" evidence="9">
    <location>
        <begin position="919"/>
        <end position="1062"/>
    </location>
</feature>
<dbReference type="InterPro" id="IPR045583">
    <property type="entry name" value="KPBA/B_C"/>
</dbReference>
<keyword evidence="3 7" id="KW-0321">Glycogen metabolism</keyword>
<keyword evidence="7" id="KW-0472">Membrane</keyword>
<evidence type="ECO:0000313" key="11">
    <source>
        <dbReference type="Proteomes" id="UP000007879"/>
    </source>
</evidence>
<gene>
    <name evidence="10" type="primary">100636147</name>
</gene>
<evidence type="ECO:0000313" key="10">
    <source>
        <dbReference type="EnsemblMetazoa" id="Aqu2.1.38317_001"/>
    </source>
</evidence>
<name>A0A1X7VFM4_AMPQE</name>
<keyword evidence="5 7" id="KW-0119">Carbohydrate metabolism</keyword>
<comment type="function">
    <text evidence="7">Phosphorylase b kinase catalyzes the phosphorylation of serine in certain substrates, including troponin I.</text>
</comment>
<dbReference type="Pfam" id="PF19292">
    <property type="entry name" value="KPBB_C"/>
    <property type="match status" value="1"/>
</dbReference>
<dbReference type="GO" id="GO:0005886">
    <property type="term" value="C:plasma membrane"/>
    <property type="evidence" value="ECO:0007669"/>
    <property type="project" value="UniProtKB-SubCell"/>
</dbReference>
<dbReference type="GO" id="GO:0005964">
    <property type="term" value="C:phosphorylase kinase complex"/>
    <property type="evidence" value="ECO:0007669"/>
    <property type="project" value="TreeGrafter"/>
</dbReference>
<dbReference type="InterPro" id="IPR008928">
    <property type="entry name" value="6-hairpin_glycosidase_sf"/>
</dbReference>
<dbReference type="PANTHER" id="PTHR10749">
    <property type="entry name" value="PHOSPHORYLASE B KINASE REGULATORY SUBUNIT"/>
    <property type="match status" value="1"/>
</dbReference>
<accession>A0A1X7VFM4</accession>
<feature type="domain" description="GH15-like" evidence="8">
    <location>
        <begin position="51"/>
        <end position="872"/>
    </location>
</feature>
<evidence type="ECO:0000256" key="5">
    <source>
        <dbReference type="ARBA" id="ARBA00023277"/>
    </source>
</evidence>
<protein>
    <recommendedName>
        <fullName evidence="7">Phosphorylase b kinase regulatory subunit</fullName>
    </recommendedName>
</protein>
<dbReference type="OrthoDB" id="5971574at2759"/>
<dbReference type="InParanoid" id="A0A1X7VFM4"/>
<dbReference type="EnsemblMetazoa" id="XM_019993742.1">
    <property type="protein sequence ID" value="XP_019849301.1"/>
    <property type="gene ID" value="LOC100636147"/>
</dbReference>
<comment type="subcellular location">
    <subcellularLocation>
        <location evidence="7">Cell membrane</location>
        <topology evidence="7">Lipid-anchor</topology>
        <orientation evidence="7">Cytoplasmic side</orientation>
    </subcellularLocation>
</comment>
<proteinExistence type="inferred from homology"/>
<keyword evidence="11" id="KW-1185">Reference proteome</keyword>
<dbReference type="SUPFAM" id="SSF48208">
    <property type="entry name" value="Six-hairpin glycosidases"/>
    <property type="match status" value="1"/>
</dbReference>
<keyword evidence="7" id="KW-1003">Cell membrane</keyword>
<comment type="pathway">
    <text evidence="1 7">Glycan biosynthesis; glycogen metabolism.</text>
</comment>
<evidence type="ECO:0000256" key="4">
    <source>
        <dbReference type="ARBA" id="ARBA00022860"/>
    </source>
</evidence>
<evidence type="ECO:0000256" key="2">
    <source>
        <dbReference type="ARBA" id="ARBA00007128"/>
    </source>
</evidence>
<dbReference type="AlphaFoldDB" id="A0A1X7VFM4"/>
<evidence type="ECO:0000256" key="6">
    <source>
        <dbReference type="PIRSR" id="PIRSR608734-50"/>
    </source>
</evidence>
<dbReference type="UniPathway" id="UPA00163"/>
<keyword evidence="6 7" id="KW-0636">Prenylation</keyword>
<evidence type="ECO:0000259" key="9">
    <source>
        <dbReference type="Pfam" id="PF19292"/>
    </source>
</evidence>
<evidence type="ECO:0000256" key="3">
    <source>
        <dbReference type="ARBA" id="ARBA00022600"/>
    </source>
</evidence>
<reference evidence="10" key="2">
    <citation type="submission" date="2017-05" db="UniProtKB">
        <authorList>
            <consortium name="EnsemblMetazoa"/>
        </authorList>
    </citation>
    <scope>IDENTIFICATION</scope>
</reference>
<dbReference type="Proteomes" id="UP000007879">
    <property type="component" value="Unassembled WGS sequence"/>
</dbReference>
<dbReference type="EnsemblMetazoa" id="Aqu2.1.38317_001">
    <property type="protein sequence ID" value="Aqu2.1.38317_001"/>
    <property type="gene ID" value="Aqu2.1.38317"/>
</dbReference>
<feature type="lipid moiety-binding region" description="S-farnesyl cysteine" evidence="6">
    <location>
        <position position="1089"/>
    </location>
</feature>
<dbReference type="InterPro" id="IPR008734">
    <property type="entry name" value="PHK_A/B_su"/>
</dbReference>
<dbReference type="GO" id="GO:0005977">
    <property type="term" value="P:glycogen metabolic process"/>
    <property type="evidence" value="ECO:0007669"/>
    <property type="project" value="UniProtKB-UniPathway"/>
</dbReference>
<keyword evidence="6 7" id="KW-0449">Lipoprotein</keyword>
<evidence type="ECO:0000259" key="8">
    <source>
        <dbReference type="Pfam" id="PF00723"/>
    </source>
</evidence>
<dbReference type="GO" id="GO:0005516">
    <property type="term" value="F:calmodulin binding"/>
    <property type="evidence" value="ECO:0007669"/>
    <property type="project" value="UniProtKB-KW"/>
</dbReference>
<dbReference type="STRING" id="400682.A0A1X7VFM4"/>
<dbReference type="Pfam" id="PF00723">
    <property type="entry name" value="Glyco_hydro_15"/>
    <property type="match status" value="1"/>
</dbReference>
<evidence type="ECO:0000256" key="1">
    <source>
        <dbReference type="ARBA" id="ARBA00005131"/>
    </source>
</evidence>
<dbReference type="KEGG" id="aqu:100636147"/>
<dbReference type="InterPro" id="IPR011613">
    <property type="entry name" value="GH15-like"/>
</dbReference>
<comment type="similarity">
    <text evidence="2 7">Belongs to the phosphorylase b kinase regulatory chain family.</text>
</comment>
<reference evidence="11" key="1">
    <citation type="journal article" date="2010" name="Nature">
        <title>The Amphimedon queenslandica genome and the evolution of animal complexity.</title>
        <authorList>
            <person name="Srivastava M."/>
            <person name="Simakov O."/>
            <person name="Chapman J."/>
            <person name="Fahey B."/>
            <person name="Gauthier M.E."/>
            <person name="Mitros T."/>
            <person name="Richards G.S."/>
            <person name="Conaco C."/>
            <person name="Dacre M."/>
            <person name="Hellsten U."/>
            <person name="Larroux C."/>
            <person name="Putnam N.H."/>
            <person name="Stanke M."/>
            <person name="Adamska M."/>
            <person name="Darling A."/>
            <person name="Degnan S.M."/>
            <person name="Oakley T.H."/>
            <person name="Plachetzki D.C."/>
            <person name="Zhai Y."/>
            <person name="Adamski M."/>
            <person name="Calcino A."/>
            <person name="Cummins S.F."/>
            <person name="Goodstein D.M."/>
            <person name="Harris C."/>
            <person name="Jackson D.J."/>
            <person name="Leys S.P."/>
            <person name="Shu S."/>
            <person name="Woodcroft B.J."/>
            <person name="Vervoort M."/>
            <person name="Kosik K.S."/>
            <person name="Manning G."/>
            <person name="Degnan B.M."/>
            <person name="Rokhsar D.S."/>
        </authorList>
    </citation>
    <scope>NUCLEOTIDE SEQUENCE [LARGE SCALE GENOMIC DNA]</scope>
</reference>
<comment type="PTM">
    <text evidence="6">Although the final Cys may be farnesylated, the terminal tripeptide is probably not removed, and the C-terminus is not methylated.</text>
</comment>
<evidence type="ECO:0000256" key="7">
    <source>
        <dbReference type="RuleBase" id="RU364123"/>
    </source>
</evidence>
<sequence>MARSSDSLKREEKPLFEKLDQYYLEIQNILCKYQSHTLGLFPRGSSRHARVKDNVYCSMALWALSRAYSHIGYDEGRVFELQQSAVKCMRGILFCYMRQANKLESFKKDRTKQNALHSRFDCTTGNLVMDDNSWGHLQIDGTSLYLLVLAQMIASGVEVILSKDEVDFVQNLVYYIERAYRTPDFGMWEKETKDCGSNLELHASSIGMAKAALNAIHGLNLFGGGASSPSAVIHVDPDAQYRNHVILSTLLPRESSSRETDSALLTITGFPGFCIDTPELRERTETRVESVLEGKYGFKRFPKDVHPFFKDEHHSDIKSYEGFECEWPLFYLYTYISAMFRGETEKAERYWDKLSLTVTRNESGYPIVPKFYCYPKEVIKKKLTSPSLSSFPPDTQMISPDEPHPFLWSQSLYFIARLLRDKLLTLSELDPIGLHTSGSHDNQVTFHNRRINFHSPSTHRHTVVQVALICESSRLQSILAMYGIPTQTIKQIEPITLNSPNDVLLKVYSHLGENKKLGLSGRPMRPIGAIGTSKIYQILGQLAVFYPTDLSIDDFYMSYDIKLFIDTVKSTIKFLNSYWNMTGRPTLTLLLRQNLFQIEYFKDTIKFLAHLRGGEVGGVKVRLDRLQALVSTSCVDVLDCIGEGDQHDVRQAVTCAARSPRLRSRSSSLSTCMSSSLTSFPDDAGTPVTAGGNGDTLQIMRFEPGPVDLEEEPTYGPADLKVHSVDHLKYLIEGENNILGKIYLFSEVGNKAGLDYLLDRVSITDHIQNLYEEAARRKHWMAVRLAASILNKVVDCLAPSLSHLLVKEKEISIGVFGFPEYTITEPLTPNEIAQIMYQQCMPYQPIEAVLQQELLIYFGGLSTRSDVNKMFDGMLCFRLGWIIQAMKSELHRKSISSQILYQLSPYQIKKLLKETLLENPERTALYQRQLNGALNRVPPNFYLKVYGILKKASGGITVRGKTLPQYPTIEVLSGHEKSFCKKVDQLLSEIINPEYRQLVIELLMVFSTVLERNPELCHNNCINIDKLLQDAFQLLETDIENKRYTVGKDHDKTQHPFYSLPVGGTCGTITYMSRAVLSHLLEGGVDSSCSIS</sequence>
<dbReference type="PANTHER" id="PTHR10749:SF8">
    <property type="entry name" value="PHOSPHORYLASE B KINASE REGULATORY SUBUNIT BETA"/>
    <property type="match status" value="1"/>
</dbReference>